<dbReference type="FunFam" id="2.60.60.20:FF:000025">
    <property type="entry name" value="Predicted protein"/>
    <property type="match status" value="1"/>
</dbReference>
<proteinExistence type="predicted"/>
<feature type="non-terminal residue" evidence="4">
    <location>
        <position position="1"/>
    </location>
</feature>
<accession>C3YMH9</accession>
<dbReference type="PROSITE" id="PS50095">
    <property type="entry name" value="PLAT"/>
    <property type="match status" value="1"/>
</dbReference>
<dbReference type="PANTHER" id="PTHR10877:SF194">
    <property type="entry name" value="LOCATION OF VULVA DEFECTIVE 1"/>
    <property type="match status" value="1"/>
</dbReference>
<protein>
    <recommendedName>
        <fullName evidence="3">PLAT domain-containing protein</fullName>
    </recommendedName>
</protein>
<dbReference type="InterPro" id="IPR001024">
    <property type="entry name" value="PLAT/LH2_dom"/>
</dbReference>
<keyword evidence="2" id="KW-1133">Transmembrane helix</keyword>
<feature type="non-terminal residue" evidence="4">
    <location>
        <position position="197"/>
    </location>
</feature>
<reference evidence="4" key="1">
    <citation type="journal article" date="2008" name="Nature">
        <title>The amphioxus genome and the evolution of the chordate karyotype.</title>
        <authorList>
            <consortium name="US DOE Joint Genome Institute (JGI-PGF)"/>
            <person name="Putnam N.H."/>
            <person name="Butts T."/>
            <person name="Ferrier D.E.K."/>
            <person name="Furlong R.F."/>
            <person name="Hellsten U."/>
            <person name="Kawashima T."/>
            <person name="Robinson-Rechavi M."/>
            <person name="Shoguchi E."/>
            <person name="Terry A."/>
            <person name="Yu J.-K."/>
            <person name="Benito-Gutierrez E.L."/>
            <person name="Dubchak I."/>
            <person name="Garcia-Fernandez J."/>
            <person name="Gibson-Brown J.J."/>
            <person name="Grigoriev I.V."/>
            <person name="Horton A.C."/>
            <person name="de Jong P.J."/>
            <person name="Jurka J."/>
            <person name="Kapitonov V.V."/>
            <person name="Kohara Y."/>
            <person name="Kuroki Y."/>
            <person name="Lindquist E."/>
            <person name="Lucas S."/>
            <person name="Osoegawa K."/>
            <person name="Pennacchio L.A."/>
            <person name="Salamov A.A."/>
            <person name="Satou Y."/>
            <person name="Sauka-Spengler T."/>
            <person name="Schmutz J."/>
            <person name="Shin-I T."/>
            <person name="Toyoda A."/>
            <person name="Bronner-Fraser M."/>
            <person name="Fujiyama A."/>
            <person name="Holland L.Z."/>
            <person name="Holland P.W.H."/>
            <person name="Satoh N."/>
            <person name="Rokhsar D.S."/>
        </authorList>
    </citation>
    <scope>NUCLEOTIDE SEQUENCE [LARGE SCALE GENOMIC DNA]</scope>
    <source>
        <strain evidence="4">S238N-H82</strain>
        <tissue evidence="4">Testes</tissue>
    </source>
</reference>
<evidence type="ECO:0000256" key="1">
    <source>
        <dbReference type="PROSITE-ProRule" id="PRU00152"/>
    </source>
</evidence>
<evidence type="ECO:0000313" key="4">
    <source>
        <dbReference type="EMBL" id="EEN58508.1"/>
    </source>
</evidence>
<dbReference type="STRING" id="7739.C3YMH9"/>
<dbReference type="eggNOG" id="KOG3599">
    <property type="taxonomic scope" value="Eukaryota"/>
</dbReference>
<dbReference type="InParanoid" id="C3YMH9"/>
<feature type="transmembrane region" description="Helical" evidence="2">
    <location>
        <begin position="43"/>
        <end position="64"/>
    </location>
</feature>
<gene>
    <name evidence="4" type="ORF">BRAFLDRAFT_159713</name>
</gene>
<comment type="caution">
    <text evidence="1">Lacks conserved residue(s) required for the propagation of feature annotation.</text>
</comment>
<dbReference type="PANTHER" id="PTHR10877">
    <property type="entry name" value="POLYCYSTIN FAMILY MEMBER"/>
    <property type="match status" value="1"/>
</dbReference>
<dbReference type="Pfam" id="PF01477">
    <property type="entry name" value="PLAT"/>
    <property type="match status" value="1"/>
</dbReference>
<name>C3YMH9_BRAFL</name>
<evidence type="ECO:0000256" key="2">
    <source>
        <dbReference type="SAM" id="Phobius"/>
    </source>
</evidence>
<dbReference type="AlphaFoldDB" id="C3YMH9"/>
<dbReference type="Gene3D" id="2.60.60.20">
    <property type="entry name" value="PLAT/LH2 domain"/>
    <property type="match status" value="1"/>
</dbReference>
<sequence length="197" mass="22538">LGPLTTPSRTHCICDHLTSFGSTFFSLANDVAVQTQTDDNIPIIPIVVASVFAVYLIVASWAYLKDKEDKVMVEMMAVKDRNPRHHYQYEVTVVTGYRRKAGTTANVKIRLIGNYGKSKFHTISDPLANRKVLQRGSFDSFLIATRHWLGDIKDIVIRMNSDGKSQSWYVTDTRVMVRDLRTGQRRHFICNRWLTTD</sequence>
<dbReference type="SUPFAM" id="SSF49723">
    <property type="entry name" value="Lipase/lipooxygenase domain (PLAT/LH2 domain)"/>
    <property type="match status" value="1"/>
</dbReference>
<keyword evidence="2" id="KW-0472">Membrane</keyword>
<keyword evidence="2" id="KW-0812">Transmembrane</keyword>
<dbReference type="InterPro" id="IPR051223">
    <property type="entry name" value="Polycystin"/>
</dbReference>
<organism>
    <name type="scientific">Branchiostoma floridae</name>
    <name type="common">Florida lancelet</name>
    <name type="synonym">Amphioxus</name>
    <dbReference type="NCBI Taxonomy" id="7739"/>
    <lineage>
        <taxon>Eukaryota</taxon>
        <taxon>Metazoa</taxon>
        <taxon>Chordata</taxon>
        <taxon>Cephalochordata</taxon>
        <taxon>Leptocardii</taxon>
        <taxon>Amphioxiformes</taxon>
        <taxon>Branchiostomatidae</taxon>
        <taxon>Branchiostoma</taxon>
    </lineage>
</organism>
<dbReference type="SMART" id="SM00308">
    <property type="entry name" value="LH2"/>
    <property type="match status" value="1"/>
</dbReference>
<feature type="domain" description="PLAT" evidence="3">
    <location>
        <begin position="87"/>
        <end position="197"/>
    </location>
</feature>
<dbReference type="InterPro" id="IPR036392">
    <property type="entry name" value="PLAT/LH2_dom_sf"/>
</dbReference>
<evidence type="ECO:0000259" key="3">
    <source>
        <dbReference type="PROSITE" id="PS50095"/>
    </source>
</evidence>
<dbReference type="EMBL" id="GG666529">
    <property type="protein sequence ID" value="EEN58508.1"/>
    <property type="molecule type" value="Genomic_DNA"/>
</dbReference>